<gene>
    <name evidence="1" type="ORF">N7449_003186</name>
</gene>
<accession>A0A9W9MWS6</accession>
<protein>
    <submittedName>
        <fullName evidence="1">Uncharacterized protein</fullName>
    </submittedName>
</protein>
<dbReference type="OrthoDB" id="10536286at2759"/>
<organism evidence="1 2">
    <name type="scientific">Penicillium cf. viridicatum</name>
    <dbReference type="NCBI Taxonomy" id="2972119"/>
    <lineage>
        <taxon>Eukaryota</taxon>
        <taxon>Fungi</taxon>
        <taxon>Dikarya</taxon>
        <taxon>Ascomycota</taxon>
        <taxon>Pezizomycotina</taxon>
        <taxon>Eurotiomycetes</taxon>
        <taxon>Eurotiomycetidae</taxon>
        <taxon>Eurotiales</taxon>
        <taxon>Aspergillaceae</taxon>
        <taxon>Penicillium</taxon>
    </lineage>
</organism>
<comment type="caution">
    <text evidence="1">The sequence shown here is derived from an EMBL/GenBank/DDBJ whole genome shotgun (WGS) entry which is preliminary data.</text>
</comment>
<evidence type="ECO:0000313" key="1">
    <source>
        <dbReference type="EMBL" id="KAJ5208807.1"/>
    </source>
</evidence>
<name>A0A9W9MWS6_9EURO</name>
<reference evidence="1" key="2">
    <citation type="journal article" date="2023" name="IMA Fungus">
        <title>Comparative genomic study of the Penicillium genus elucidates a diverse pangenome and 15 lateral gene transfer events.</title>
        <authorList>
            <person name="Petersen C."/>
            <person name="Sorensen T."/>
            <person name="Nielsen M.R."/>
            <person name="Sondergaard T.E."/>
            <person name="Sorensen J.L."/>
            <person name="Fitzpatrick D.A."/>
            <person name="Frisvad J.C."/>
            <person name="Nielsen K.L."/>
        </authorList>
    </citation>
    <scope>NUCLEOTIDE SEQUENCE</scope>
    <source>
        <strain evidence="1">IBT 20477</strain>
    </source>
</reference>
<proteinExistence type="predicted"/>
<dbReference type="AlphaFoldDB" id="A0A9W9MWS6"/>
<reference evidence="1" key="1">
    <citation type="submission" date="2022-11" db="EMBL/GenBank/DDBJ databases">
        <authorList>
            <person name="Petersen C."/>
        </authorList>
    </citation>
    <scope>NUCLEOTIDE SEQUENCE</scope>
    <source>
        <strain evidence="1">IBT 20477</strain>
    </source>
</reference>
<evidence type="ECO:0000313" key="2">
    <source>
        <dbReference type="Proteomes" id="UP001150942"/>
    </source>
</evidence>
<keyword evidence="2" id="KW-1185">Reference proteome</keyword>
<dbReference type="EMBL" id="JAPQKQ010000002">
    <property type="protein sequence ID" value="KAJ5208807.1"/>
    <property type="molecule type" value="Genomic_DNA"/>
</dbReference>
<sequence length="68" mass="7440">MLLFGQYPTRHPVSTEELDLRSSSGEQLRFICQQKATLPGCQVAGPPPPGLPGTSMAGLLIFHQQYIE</sequence>
<dbReference type="Proteomes" id="UP001150942">
    <property type="component" value="Unassembled WGS sequence"/>
</dbReference>